<evidence type="ECO:0000256" key="2">
    <source>
        <dbReference type="ARBA" id="ARBA00022643"/>
    </source>
</evidence>
<keyword evidence="8" id="KW-1185">Reference proteome</keyword>
<dbReference type="InterPro" id="IPR016215">
    <property type="entry name" value="NTA_MOA"/>
</dbReference>
<evidence type="ECO:0000313" key="8">
    <source>
        <dbReference type="Proteomes" id="UP000235786"/>
    </source>
</evidence>
<evidence type="ECO:0000256" key="4">
    <source>
        <dbReference type="ARBA" id="ARBA00023033"/>
    </source>
</evidence>
<comment type="similarity">
    <text evidence="5">Belongs to the NtaA/SnaA/DszA monooxygenase family.</text>
</comment>
<dbReference type="InterPro" id="IPR011251">
    <property type="entry name" value="Luciferase-like_dom"/>
</dbReference>
<keyword evidence="1" id="KW-0285">Flavoprotein</keyword>
<dbReference type="GO" id="GO:0016705">
    <property type="term" value="F:oxidoreductase activity, acting on paired donors, with incorporation or reduction of molecular oxygen"/>
    <property type="evidence" value="ECO:0007669"/>
    <property type="project" value="InterPro"/>
</dbReference>
<keyword evidence="2" id="KW-0288">FMN</keyword>
<feature type="domain" description="Luciferase-like" evidence="6">
    <location>
        <begin position="23"/>
        <end position="187"/>
    </location>
</feature>
<keyword evidence="4 7" id="KW-0503">Monooxygenase</keyword>
<evidence type="ECO:0000256" key="1">
    <source>
        <dbReference type="ARBA" id="ARBA00022630"/>
    </source>
</evidence>
<gene>
    <name evidence="7" type="ORF">L207DRAFT_542993</name>
</gene>
<dbReference type="GO" id="GO:0004497">
    <property type="term" value="F:monooxygenase activity"/>
    <property type="evidence" value="ECO:0007669"/>
    <property type="project" value="UniProtKB-KW"/>
</dbReference>
<dbReference type="PANTHER" id="PTHR30011">
    <property type="entry name" value="ALKANESULFONATE MONOOXYGENASE-RELATED"/>
    <property type="match status" value="1"/>
</dbReference>
<reference evidence="7 8" key="1">
    <citation type="submission" date="2016-04" db="EMBL/GenBank/DDBJ databases">
        <title>A degradative enzymes factory behind the ericoid mycorrhizal symbiosis.</title>
        <authorList>
            <consortium name="DOE Joint Genome Institute"/>
            <person name="Martino E."/>
            <person name="Morin E."/>
            <person name="Grelet G."/>
            <person name="Kuo A."/>
            <person name="Kohler A."/>
            <person name="Daghino S."/>
            <person name="Barry K."/>
            <person name="Choi C."/>
            <person name="Cichocki N."/>
            <person name="Clum A."/>
            <person name="Copeland A."/>
            <person name="Hainaut M."/>
            <person name="Haridas S."/>
            <person name="Labutti K."/>
            <person name="Lindquist E."/>
            <person name="Lipzen A."/>
            <person name="Khouja H.-R."/>
            <person name="Murat C."/>
            <person name="Ohm R."/>
            <person name="Olson A."/>
            <person name="Spatafora J."/>
            <person name="Veneault-Fourrey C."/>
            <person name="Henrissat B."/>
            <person name="Grigoriev I."/>
            <person name="Martin F."/>
            <person name="Perotto S."/>
        </authorList>
    </citation>
    <scope>NUCLEOTIDE SEQUENCE [LARGE SCALE GENOMIC DNA]</scope>
    <source>
        <strain evidence="7 8">F</strain>
    </source>
</reference>
<dbReference type="Pfam" id="PF00296">
    <property type="entry name" value="Bac_luciferase"/>
    <property type="match status" value="1"/>
</dbReference>
<dbReference type="STRING" id="1149755.A0A2J6RUB1"/>
<dbReference type="Proteomes" id="UP000235786">
    <property type="component" value="Unassembled WGS sequence"/>
</dbReference>
<dbReference type="Gene3D" id="3.20.20.30">
    <property type="entry name" value="Luciferase-like domain"/>
    <property type="match status" value="1"/>
</dbReference>
<dbReference type="InterPro" id="IPR051260">
    <property type="entry name" value="Diverse_substr_monoxygenases"/>
</dbReference>
<organism evidence="7 8">
    <name type="scientific">Hyaloscypha variabilis (strain UAMH 11265 / GT02V1 / F)</name>
    <name type="common">Meliniomyces variabilis</name>
    <dbReference type="NCBI Taxonomy" id="1149755"/>
    <lineage>
        <taxon>Eukaryota</taxon>
        <taxon>Fungi</taxon>
        <taxon>Dikarya</taxon>
        <taxon>Ascomycota</taxon>
        <taxon>Pezizomycotina</taxon>
        <taxon>Leotiomycetes</taxon>
        <taxon>Helotiales</taxon>
        <taxon>Hyaloscyphaceae</taxon>
        <taxon>Hyaloscypha</taxon>
        <taxon>Hyaloscypha variabilis</taxon>
    </lineage>
</organism>
<evidence type="ECO:0000256" key="3">
    <source>
        <dbReference type="ARBA" id="ARBA00023002"/>
    </source>
</evidence>
<dbReference type="OrthoDB" id="5561043at2759"/>
<dbReference type="SUPFAM" id="SSF51679">
    <property type="entry name" value="Bacterial luciferase-like"/>
    <property type="match status" value="1"/>
</dbReference>
<dbReference type="PANTHER" id="PTHR30011:SF16">
    <property type="entry name" value="C2H2 FINGER DOMAIN TRANSCRIPTION FACTOR (EUROFUNG)-RELATED"/>
    <property type="match status" value="1"/>
</dbReference>
<evidence type="ECO:0000259" key="6">
    <source>
        <dbReference type="Pfam" id="PF00296"/>
    </source>
</evidence>
<name>A0A2J6RUB1_HYAVF</name>
<dbReference type="EMBL" id="KZ613943">
    <property type="protein sequence ID" value="PMD42109.1"/>
    <property type="molecule type" value="Genomic_DNA"/>
</dbReference>
<keyword evidence="3" id="KW-0560">Oxidoreductase</keyword>
<dbReference type="InterPro" id="IPR036661">
    <property type="entry name" value="Luciferase-like_sf"/>
</dbReference>
<dbReference type="AlphaFoldDB" id="A0A2J6RUB1"/>
<evidence type="ECO:0000256" key="5">
    <source>
        <dbReference type="ARBA" id="ARBA00033748"/>
    </source>
</evidence>
<accession>A0A2J6RUB1</accession>
<sequence length="335" mass="36728">MAAVTESVSFGITASTSYIHEVMPHDERYPAAEEYMDVVYQLWEKPWEDGAAVWQEEPEMAYDPSKIHKINYDGKYFKMNASHQTHPSPQRTPLLFQAGSSKAGVDIGGRHAEAIFSANPTITSTKKYTASVRGKAVEEGCNPSDIKIFLGIMPIIGKTLEEAKAKFAIAKQRFSVNGGLARFCGFSGVINNIKEIADEEVLTPRKIAELFALGGAGPRPIGTPEMVAGFFEKWWREADIDGFNVNYISNPESFEDVVGLVVPELQKRGIYWNHYPAPGGTLRENVHFAPGESLLPATHPGAKVRWNAPKETEAKSGKAEVVVSVAEAVSTQVKA</sequence>
<dbReference type="PIRSF" id="PIRSF000337">
    <property type="entry name" value="NTA_MOA"/>
    <property type="match status" value="1"/>
</dbReference>
<proteinExistence type="inferred from homology"/>
<evidence type="ECO:0000313" key="7">
    <source>
        <dbReference type="EMBL" id="PMD42109.1"/>
    </source>
</evidence>
<protein>
    <submittedName>
        <fullName evidence="7">Putative monooxygenase moxC</fullName>
    </submittedName>
</protein>